<dbReference type="InterPro" id="IPR023577">
    <property type="entry name" value="CYTH_domain"/>
</dbReference>
<dbReference type="PROSITE" id="PS51707">
    <property type="entry name" value="CYTH"/>
    <property type="match status" value="1"/>
</dbReference>
<dbReference type="InterPro" id="IPR039013">
    <property type="entry name" value="YgiF"/>
</dbReference>
<feature type="domain" description="CYTH" evidence="1">
    <location>
        <begin position="1"/>
        <end position="201"/>
    </location>
</feature>
<dbReference type="GO" id="GO:0050355">
    <property type="term" value="F:inorganic triphosphate phosphatase activity"/>
    <property type="evidence" value="ECO:0007669"/>
    <property type="project" value="InterPro"/>
</dbReference>
<dbReference type="PANTHER" id="PTHR39569:SF1">
    <property type="entry name" value="INORGANIC TRIPHOSPHATASE"/>
    <property type="match status" value="1"/>
</dbReference>
<dbReference type="Proteomes" id="UP000006683">
    <property type="component" value="Chromosome"/>
</dbReference>
<dbReference type="PANTHER" id="PTHR39569">
    <property type="entry name" value="INORGANIC TRIPHOSPHATASE"/>
    <property type="match status" value="1"/>
</dbReference>
<proteinExistence type="predicted"/>
<protein>
    <submittedName>
        <fullName evidence="2">Adenylate cyclase</fullName>
    </submittedName>
</protein>
<sequence length="295" mass="32077">MEVELKLLLAPETPVGALSSLEFPAALTQIKRASLGNAYFDTPDLALRQRDMGLRIRRRGDFREQTLKTAGRVEGGLHARPEYNTEVSGECPQLERFPDTLWSEKDREAIQSALAVQFHTDFERQQGELSLADGVRVELALDSGTIRAGERSEVIAELELELISGEASALMPLARHLMSQWPLRLGLDSKAARGYRLAGLAPWPEVVENAATQPLALLAAWQRNEERLLAGELAAAAPMSAQLQAVVTLLGESAEGLRPLVQALQGDAPRQALQAALGSTEYGLIQLSLLALSLD</sequence>
<dbReference type="AlphaFoldDB" id="E1SQF6"/>
<dbReference type="Gene3D" id="2.40.320.10">
    <property type="entry name" value="Hypothetical Protein Pfu-838710-001"/>
    <property type="match status" value="1"/>
</dbReference>
<dbReference type="SMART" id="SM01118">
    <property type="entry name" value="CYTH"/>
    <property type="match status" value="1"/>
</dbReference>
<dbReference type="GO" id="GO:0046872">
    <property type="term" value="F:metal ion binding"/>
    <property type="evidence" value="ECO:0007669"/>
    <property type="project" value="TreeGrafter"/>
</dbReference>
<evidence type="ECO:0000259" key="1">
    <source>
        <dbReference type="PROSITE" id="PS51707"/>
    </source>
</evidence>
<dbReference type="KEGG" id="fbl:Fbal_0554"/>
<keyword evidence="3" id="KW-1185">Reference proteome</keyword>
<gene>
    <name evidence="2" type="ordered locus">Fbal_0554</name>
</gene>
<dbReference type="CDD" id="cd07756">
    <property type="entry name" value="CYTH-like_Pase_CHAD"/>
    <property type="match status" value="1"/>
</dbReference>
<dbReference type="eggNOG" id="COG3025">
    <property type="taxonomic scope" value="Bacteria"/>
</dbReference>
<dbReference type="EMBL" id="CP002209">
    <property type="protein sequence ID" value="ADN74768.1"/>
    <property type="molecule type" value="Genomic_DNA"/>
</dbReference>
<reference evidence="2 3" key="1">
    <citation type="journal article" date="2010" name="Stand. Genomic Sci.">
        <title>Complete genome sequence of Ferrimonas balearica type strain (PAT).</title>
        <authorList>
            <person name="Nolan M."/>
            <person name="Sikorski J."/>
            <person name="Davenport K."/>
            <person name="Lucas S."/>
            <person name="Glavina Del Rio T."/>
            <person name="Tice H."/>
            <person name="Cheng J."/>
            <person name="Goodwin L."/>
            <person name="Pitluck S."/>
            <person name="Liolios K."/>
            <person name="Ivanova N."/>
            <person name="Mavromatis K."/>
            <person name="Ovchinnikova G."/>
            <person name="Pati A."/>
            <person name="Chen A."/>
            <person name="Palaniappan K."/>
            <person name="Land M."/>
            <person name="Hauser L."/>
            <person name="Chang Y."/>
            <person name="Jeffries C."/>
            <person name="Tapia R."/>
            <person name="Brettin T."/>
            <person name="Detter J."/>
            <person name="Han C."/>
            <person name="Yasawong M."/>
            <person name="Rohde M."/>
            <person name="Tindall B."/>
            <person name="Goker M."/>
            <person name="Woyke T."/>
            <person name="Bristow J."/>
            <person name="Eisen J."/>
            <person name="Markowitz V."/>
            <person name="Hugenholtz P."/>
            <person name="Kyrpides N."/>
            <person name="Klenk H."/>
            <person name="Lapidus A."/>
        </authorList>
    </citation>
    <scope>NUCLEOTIDE SEQUENCE [LARGE SCALE GENOMIC DNA]</scope>
    <source>
        <strain evidence="3">DSM 9799 / CCM 4581 / KCTC 23876 / PAT</strain>
    </source>
</reference>
<dbReference type="RefSeq" id="WP_013344074.1">
    <property type="nucleotide sequence ID" value="NC_014541.1"/>
</dbReference>
<dbReference type="GeneID" id="67180798"/>
<dbReference type="STRING" id="550540.Fbal_0554"/>
<evidence type="ECO:0000313" key="3">
    <source>
        <dbReference type="Proteomes" id="UP000006683"/>
    </source>
</evidence>
<accession>E1SQF6</accession>
<name>E1SQF6_FERBD</name>
<dbReference type="InterPro" id="IPR033469">
    <property type="entry name" value="CYTH-like_dom_sf"/>
</dbReference>
<dbReference type="SUPFAM" id="SSF55154">
    <property type="entry name" value="CYTH-like phosphatases"/>
    <property type="match status" value="1"/>
</dbReference>
<organism evidence="2 3">
    <name type="scientific">Ferrimonas balearica (strain DSM 9799 / CCM 4581 / KCTC 23876 / PAT)</name>
    <dbReference type="NCBI Taxonomy" id="550540"/>
    <lineage>
        <taxon>Bacteria</taxon>
        <taxon>Pseudomonadati</taxon>
        <taxon>Pseudomonadota</taxon>
        <taxon>Gammaproteobacteria</taxon>
        <taxon>Alteromonadales</taxon>
        <taxon>Ferrimonadaceae</taxon>
        <taxon>Ferrimonas</taxon>
    </lineage>
</organism>
<dbReference type="OrthoDB" id="3034217at2"/>
<evidence type="ECO:0000313" key="2">
    <source>
        <dbReference type="EMBL" id="ADN74768.1"/>
    </source>
</evidence>
<dbReference type="Pfam" id="PF01928">
    <property type="entry name" value="CYTH"/>
    <property type="match status" value="1"/>
</dbReference>
<dbReference type="HOGENOM" id="CLU_040400_0_1_6"/>